<dbReference type="Proteomes" id="UP000278440">
    <property type="component" value="Unassembled WGS sequence"/>
</dbReference>
<dbReference type="GO" id="GO:0004609">
    <property type="term" value="F:phosphatidylserine decarboxylase activity"/>
    <property type="evidence" value="ECO:0007669"/>
    <property type="project" value="InterPro"/>
</dbReference>
<keyword evidence="3" id="KW-0210">Decarboxylase</keyword>
<accession>A0A495XV57</accession>
<keyword evidence="12" id="KW-1185">Reference proteome</keyword>
<dbReference type="InterPro" id="IPR003817">
    <property type="entry name" value="PS_Dcarbxylase"/>
</dbReference>
<evidence type="ECO:0000313" key="12">
    <source>
        <dbReference type="Proteomes" id="UP000278440"/>
    </source>
</evidence>
<keyword evidence="5" id="KW-0472">Membrane</keyword>
<protein>
    <submittedName>
        <fullName evidence="11">Phosphatidylserine decarboxylase</fullName>
    </submittedName>
</protein>
<sequence>MADLKIDPSARPFTALALVPTVVAALARRPRTTAVLGLLTAGVTLFFRDPDRTPDRSRVSDPDVVLAPADGMVVHVGEPQEGVAPPGDWQQVSIFLSLLDVHVNRSPYGGRVTEVTHTPGRFLAAYRAASATKNERSEITVERVVDGRTRRVVYRQLVGQLARRIVTRLEPGDEVGTGARMGLMKFGSRMDVFVPPEVVLEVTKGTRSVAGETVLGRFPSAGGR</sequence>
<dbReference type="PANTHER" id="PTHR35809:SF1">
    <property type="entry name" value="ARCHAETIDYLSERINE DECARBOXYLASE PROENZYME-RELATED"/>
    <property type="match status" value="1"/>
</dbReference>
<comment type="caution">
    <text evidence="11">The sequence shown here is derived from an EMBL/GenBank/DDBJ whole genome shotgun (WGS) entry which is preliminary data.</text>
</comment>
<evidence type="ECO:0000256" key="10">
    <source>
        <dbReference type="ARBA" id="ARBA00023317"/>
    </source>
</evidence>
<evidence type="ECO:0000256" key="7">
    <source>
        <dbReference type="ARBA" id="ARBA00023209"/>
    </source>
</evidence>
<keyword evidence="8" id="KW-0456">Lyase</keyword>
<keyword evidence="2" id="KW-0444">Lipid biosynthesis</keyword>
<keyword evidence="6" id="KW-0865">Zymogen</keyword>
<evidence type="ECO:0000256" key="1">
    <source>
        <dbReference type="ARBA" id="ARBA00022475"/>
    </source>
</evidence>
<evidence type="ECO:0000256" key="5">
    <source>
        <dbReference type="ARBA" id="ARBA00023136"/>
    </source>
</evidence>
<dbReference type="InterPro" id="IPR033175">
    <property type="entry name" value="PSD-A"/>
</dbReference>
<keyword evidence="9" id="KW-1208">Phospholipid metabolism</keyword>
<proteinExistence type="predicted"/>
<dbReference type="EMBL" id="RBXT01000001">
    <property type="protein sequence ID" value="RKT78117.1"/>
    <property type="molecule type" value="Genomic_DNA"/>
</dbReference>
<dbReference type="RefSeq" id="WP_245963529.1">
    <property type="nucleotide sequence ID" value="NZ_RBXT01000001.1"/>
</dbReference>
<keyword evidence="10" id="KW-0670">Pyruvate</keyword>
<dbReference type="Pfam" id="PF02666">
    <property type="entry name" value="PS_Dcarbxylase"/>
    <property type="match status" value="1"/>
</dbReference>
<evidence type="ECO:0000256" key="9">
    <source>
        <dbReference type="ARBA" id="ARBA00023264"/>
    </source>
</evidence>
<evidence type="ECO:0000256" key="4">
    <source>
        <dbReference type="ARBA" id="ARBA00023098"/>
    </source>
</evidence>
<evidence type="ECO:0000256" key="8">
    <source>
        <dbReference type="ARBA" id="ARBA00023239"/>
    </source>
</evidence>
<evidence type="ECO:0000313" key="11">
    <source>
        <dbReference type="EMBL" id="RKT78117.1"/>
    </source>
</evidence>
<evidence type="ECO:0000256" key="2">
    <source>
        <dbReference type="ARBA" id="ARBA00022516"/>
    </source>
</evidence>
<dbReference type="AlphaFoldDB" id="A0A495XV57"/>
<keyword evidence="7" id="KW-0594">Phospholipid biosynthesis</keyword>
<name>A0A495XV57_9MICO</name>
<evidence type="ECO:0000256" key="6">
    <source>
        <dbReference type="ARBA" id="ARBA00023145"/>
    </source>
</evidence>
<gene>
    <name evidence="11" type="ORF">DFJ68_1555</name>
</gene>
<dbReference type="GO" id="GO:0008654">
    <property type="term" value="P:phospholipid biosynthetic process"/>
    <property type="evidence" value="ECO:0007669"/>
    <property type="project" value="UniProtKB-KW"/>
</dbReference>
<keyword evidence="4" id="KW-0443">Lipid metabolism</keyword>
<keyword evidence="1" id="KW-1003">Cell membrane</keyword>
<organism evidence="11 12">
    <name type="scientific">Terracoccus luteus</name>
    <dbReference type="NCBI Taxonomy" id="53356"/>
    <lineage>
        <taxon>Bacteria</taxon>
        <taxon>Bacillati</taxon>
        <taxon>Actinomycetota</taxon>
        <taxon>Actinomycetes</taxon>
        <taxon>Micrococcales</taxon>
        <taxon>Intrasporangiaceae</taxon>
        <taxon>Terracoccus</taxon>
    </lineage>
</organism>
<reference evidence="11 12" key="1">
    <citation type="submission" date="2018-10" db="EMBL/GenBank/DDBJ databases">
        <title>Sequencing the genomes of 1000 actinobacteria strains.</title>
        <authorList>
            <person name="Klenk H.-P."/>
        </authorList>
    </citation>
    <scope>NUCLEOTIDE SEQUENCE [LARGE SCALE GENOMIC DNA]</scope>
    <source>
        <strain evidence="11 12">DSM 44267</strain>
    </source>
</reference>
<dbReference type="PANTHER" id="PTHR35809">
    <property type="entry name" value="ARCHAETIDYLSERINE DECARBOXYLASE PROENZYME-RELATED"/>
    <property type="match status" value="1"/>
</dbReference>
<evidence type="ECO:0000256" key="3">
    <source>
        <dbReference type="ARBA" id="ARBA00022793"/>
    </source>
</evidence>